<name>A0A511N380_DEIC1</name>
<keyword evidence="1" id="KW-0472">Membrane</keyword>
<evidence type="ECO:0000313" key="3">
    <source>
        <dbReference type="Proteomes" id="UP000321306"/>
    </source>
</evidence>
<accession>A0A511N380</accession>
<feature type="transmembrane region" description="Helical" evidence="1">
    <location>
        <begin position="158"/>
        <end position="179"/>
    </location>
</feature>
<dbReference type="Proteomes" id="UP000321306">
    <property type="component" value="Unassembled WGS sequence"/>
</dbReference>
<comment type="caution">
    <text evidence="2">The sequence shown here is derived from an EMBL/GenBank/DDBJ whole genome shotgun (WGS) entry which is preliminary data.</text>
</comment>
<sequence>MNALTQNQQKPFKALALWTAGAMIFNTLCNQVLTYSYTLSQFPVPYFVGQLSFSAAKLTGYYQVLLQKNTLSLYWLTQYVDFFFILSVFLLHYCLTLLPIKAFQNSSKLKKAGQVMMGIALAAPLFDVLENLASFVLLQNPQHLSEPGALMYSSFAALKFGGFMVTYLWLGVALIIAGVRKLKTL</sequence>
<feature type="transmembrane region" description="Helical" evidence="1">
    <location>
        <begin position="12"/>
        <end position="33"/>
    </location>
</feature>
<reference evidence="2 3" key="1">
    <citation type="submission" date="2019-07" db="EMBL/GenBank/DDBJ databases">
        <title>Whole genome shotgun sequence of Deinococcus cellulosilyticus NBRC 106333.</title>
        <authorList>
            <person name="Hosoyama A."/>
            <person name="Uohara A."/>
            <person name="Ohji S."/>
            <person name="Ichikawa N."/>
        </authorList>
    </citation>
    <scope>NUCLEOTIDE SEQUENCE [LARGE SCALE GENOMIC DNA]</scope>
    <source>
        <strain evidence="2 3">NBRC 106333</strain>
    </source>
</reference>
<proteinExistence type="predicted"/>
<protein>
    <submittedName>
        <fullName evidence="2">Uncharacterized protein</fullName>
    </submittedName>
</protein>
<dbReference type="RefSeq" id="WP_186816044.1">
    <property type="nucleotide sequence ID" value="NZ_BJXB01000013.1"/>
</dbReference>
<feature type="transmembrane region" description="Helical" evidence="1">
    <location>
        <begin position="115"/>
        <end position="138"/>
    </location>
</feature>
<keyword evidence="1" id="KW-0812">Transmembrane</keyword>
<evidence type="ECO:0000313" key="2">
    <source>
        <dbReference type="EMBL" id="GEM47313.1"/>
    </source>
</evidence>
<keyword evidence="3" id="KW-1185">Reference proteome</keyword>
<evidence type="ECO:0000256" key="1">
    <source>
        <dbReference type="SAM" id="Phobius"/>
    </source>
</evidence>
<dbReference type="EMBL" id="BJXB01000013">
    <property type="protein sequence ID" value="GEM47313.1"/>
    <property type="molecule type" value="Genomic_DNA"/>
</dbReference>
<dbReference type="AlphaFoldDB" id="A0A511N380"/>
<feature type="transmembrane region" description="Helical" evidence="1">
    <location>
        <begin position="82"/>
        <end position="103"/>
    </location>
</feature>
<organism evidence="2 3">
    <name type="scientific">Deinococcus cellulosilyticus (strain DSM 18568 / NBRC 106333 / KACC 11606 / 5516J-15)</name>
    <dbReference type="NCBI Taxonomy" id="1223518"/>
    <lineage>
        <taxon>Bacteria</taxon>
        <taxon>Thermotogati</taxon>
        <taxon>Deinococcota</taxon>
        <taxon>Deinococci</taxon>
        <taxon>Deinococcales</taxon>
        <taxon>Deinococcaceae</taxon>
        <taxon>Deinococcus</taxon>
    </lineage>
</organism>
<gene>
    <name evidence="2" type="ORF">DC3_29480</name>
</gene>
<keyword evidence="1" id="KW-1133">Transmembrane helix</keyword>